<evidence type="ECO:0000313" key="2">
    <source>
        <dbReference type="EMBL" id="MCK8488428.1"/>
    </source>
</evidence>
<proteinExistence type="predicted"/>
<dbReference type="RefSeq" id="WP_248552502.1">
    <property type="nucleotide sequence ID" value="NZ_JALPRK010000013.1"/>
</dbReference>
<feature type="domain" description="DinB-like" evidence="1">
    <location>
        <begin position="8"/>
        <end position="146"/>
    </location>
</feature>
<dbReference type="Pfam" id="PF12867">
    <property type="entry name" value="DinB_2"/>
    <property type="match status" value="1"/>
</dbReference>
<protein>
    <submittedName>
        <fullName evidence="2">DinB family protein</fullName>
    </submittedName>
</protein>
<dbReference type="EMBL" id="JALPRK010000013">
    <property type="protein sequence ID" value="MCK8488428.1"/>
    <property type="molecule type" value="Genomic_DNA"/>
</dbReference>
<name>A0A9X1Y0S8_9BACL</name>
<dbReference type="InterPro" id="IPR024775">
    <property type="entry name" value="DinB-like"/>
</dbReference>
<dbReference type="AlphaFoldDB" id="A0A9X1Y0S8"/>
<dbReference type="Proteomes" id="UP001139534">
    <property type="component" value="Unassembled WGS sequence"/>
</dbReference>
<evidence type="ECO:0000259" key="1">
    <source>
        <dbReference type="Pfam" id="PF12867"/>
    </source>
</evidence>
<dbReference type="InterPro" id="IPR034660">
    <property type="entry name" value="DinB/YfiT-like"/>
</dbReference>
<dbReference type="Gene3D" id="1.20.120.450">
    <property type="entry name" value="dinb family like domain"/>
    <property type="match status" value="1"/>
</dbReference>
<comment type="caution">
    <text evidence="2">The sequence shown here is derived from an EMBL/GenBank/DDBJ whole genome shotgun (WGS) entry which is preliminary data.</text>
</comment>
<gene>
    <name evidence="2" type="ORF">M0651_14730</name>
</gene>
<keyword evidence="3" id="KW-1185">Reference proteome</keyword>
<sequence length="156" mass="17766">MEQAIWRQLEFVRTQTLKLAITLPEEKVLVVPQGFRNHILWNLGHLALVTDKYAFTFTGRTSELPAIYQELFANGTSPLEWTSESPGLNDILGVLEAQPERVKRVLAGQLEEPIEPYSTSSGYRIENVGQLINFTTYHEGMHFSMIKLYNKIIQGS</sequence>
<accession>A0A9X1Y0S8</accession>
<evidence type="ECO:0000313" key="3">
    <source>
        <dbReference type="Proteomes" id="UP001139534"/>
    </source>
</evidence>
<reference evidence="2" key="1">
    <citation type="submission" date="2022-04" db="EMBL/GenBank/DDBJ databases">
        <authorList>
            <person name="Seo M.-J."/>
        </authorList>
    </citation>
    <scope>NUCLEOTIDE SEQUENCE</scope>
    <source>
        <strain evidence="2">MBLB2552</strain>
    </source>
</reference>
<organism evidence="2 3">
    <name type="scientific">Paenibacillus mellifer</name>
    <dbReference type="NCBI Taxonomy" id="2937794"/>
    <lineage>
        <taxon>Bacteria</taxon>
        <taxon>Bacillati</taxon>
        <taxon>Bacillota</taxon>
        <taxon>Bacilli</taxon>
        <taxon>Bacillales</taxon>
        <taxon>Paenibacillaceae</taxon>
        <taxon>Paenibacillus</taxon>
    </lineage>
</organism>
<dbReference type="SUPFAM" id="SSF109854">
    <property type="entry name" value="DinB/YfiT-like putative metalloenzymes"/>
    <property type="match status" value="1"/>
</dbReference>